<dbReference type="GO" id="GO:0009042">
    <property type="term" value="F:valine-pyruvate transaminase activity"/>
    <property type="evidence" value="ECO:0007669"/>
    <property type="project" value="UniProtKB-EC"/>
</dbReference>
<dbReference type="GeneID" id="4839196"/>
<dbReference type="InParanoid" id="A3LUQ7"/>
<dbReference type="InterPro" id="IPR015424">
    <property type="entry name" value="PyrdxlP-dep_Trfase"/>
</dbReference>
<dbReference type="OrthoDB" id="7042322at2759"/>
<dbReference type="FunCoup" id="A3LUQ7">
    <property type="interactions" value="80"/>
</dbReference>
<dbReference type="eggNOG" id="KOG0634">
    <property type="taxonomic scope" value="Eukaryota"/>
</dbReference>
<dbReference type="FunFam" id="3.40.640.10:FF:000080">
    <property type="entry name" value="Aminotransferase, putative"/>
    <property type="match status" value="1"/>
</dbReference>
<dbReference type="STRING" id="322104.A3LUQ7"/>
<dbReference type="Proteomes" id="UP000002258">
    <property type="component" value="Chromosome 5"/>
</dbReference>
<dbReference type="CDD" id="cd00609">
    <property type="entry name" value="AAT_like"/>
    <property type="match status" value="1"/>
</dbReference>
<dbReference type="EC" id="2.6.1.66" evidence="2"/>
<dbReference type="Gene3D" id="3.90.1150.10">
    <property type="entry name" value="Aspartate Aminotransferase, domain 1"/>
    <property type="match status" value="1"/>
</dbReference>
<dbReference type="PANTHER" id="PTHR42858:SF1">
    <property type="entry name" value="LD15494P"/>
    <property type="match status" value="1"/>
</dbReference>
<gene>
    <name evidence="2" type="primary">YEY2</name>
    <name evidence="2" type="ORF">PICST_89470</name>
</gene>
<evidence type="ECO:0000313" key="3">
    <source>
        <dbReference type="Proteomes" id="UP000002258"/>
    </source>
</evidence>
<protein>
    <submittedName>
        <fullName evidence="2">Valine--pyruvate aminotransferase</fullName>
        <ecNumber evidence="2">2.6.1.66</ecNumber>
    </submittedName>
</protein>
<dbReference type="InterPro" id="IPR004839">
    <property type="entry name" value="Aminotransferase_I/II_large"/>
</dbReference>
<sequence length="436" mass="48787">MSRPINFFKGHPTRNLLPVQQVADSYNKVLLGSDYLAYDIDPLNQHPLSYGTDPGNYDVRKTISDWTNEKFKHNLSQPENVNLTAGASYGIANILVSTTDPSTVTKQAFIVSPTYFLINSVFIDTGFEGKLTAIKETPGAEYEIDLEHLEQKLKYHSLGLQDGEGKEINIIKDPIRGQRKLYRFVIYMVPTFSNPGGISYSVATREKLIQLARKYDLLIISDDVYEFLDYTDRDEPLPRFNYLDQVTLPPYKKFGNTISNATFSKIIAPGLRVGWQETPTPALVEQLAVTGANKSGGTPGQLASLVIQDLIKTGQIESILEVFKTAYKSRAQTVLFSAQKYLPPSAVVFGGDGGYFLWVKIPGDIDHNQVITVLQEKYKVVLASGDHFEVEGDKQGWGKNNVRVCISFLTEEEIEAGFRAWGSVLQELYPQLYTTN</sequence>
<dbReference type="EMBL" id="CP000499">
    <property type="protein sequence ID" value="ABN67003.2"/>
    <property type="molecule type" value="Genomic_DNA"/>
</dbReference>
<dbReference type="HOGENOM" id="CLU_017584_0_6_1"/>
<organism evidence="2 3">
    <name type="scientific">Scheffersomyces stipitis (strain ATCC 58785 / CBS 6054 / NBRC 10063 / NRRL Y-11545)</name>
    <name type="common">Yeast</name>
    <name type="synonym">Pichia stipitis</name>
    <dbReference type="NCBI Taxonomy" id="322104"/>
    <lineage>
        <taxon>Eukaryota</taxon>
        <taxon>Fungi</taxon>
        <taxon>Dikarya</taxon>
        <taxon>Ascomycota</taxon>
        <taxon>Saccharomycotina</taxon>
        <taxon>Pichiomycetes</taxon>
        <taxon>Debaryomycetaceae</taxon>
        <taxon>Scheffersomyces</taxon>
    </lineage>
</organism>
<dbReference type="SUPFAM" id="SSF53383">
    <property type="entry name" value="PLP-dependent transferases"/>
    <property type="match status" value="1"/>
</dbReference>
<dbReference type="RefSeq" id="XP_001385032.2">
    <property type="nucleotide sequence ID" value="XM_001384995.1"/>
</dbReference>
<dbReference type="GO" id="GO:0030170">
    <property type="term" value="F:pyridoxal phosphate binding"/>
    <property type="evidence" value="ECO:0007669"/>
    <property type="project" value="InterPro"/>
</dbReference>
<name>A3LUQ7_PICST</name>
<dbReference type="InterPro" id="IPR015422">
    <property type="entry name" value="PyrdxlP-dep_Trfase_small"/>
</dbReference>
<dbReference type="Gene3D" id="3.40.640.10">
    <property type="entry name" value="Type I PLP-dependent aspartate aminotransferase-like (Major domain)"/>
    <property type="match status" value="1"/>
</dbReference>
<evidence type="ECO:0000259" key="1">
    <source>
        <dbReference type="Pfam" id="PF00155"/>
    </source>
</evidence>
<dbReference type="OMA" id="DFLQWPV"/>
<keyword evidence="2" id="KW-0032">Aminotransferase</keyword>
<keyword evidence="2" id="KW-0808">Transferase</keyword>
<dbReference type="KEGG" id="pic:PICST_89470"/>
<reference evidence="2 3" key="1">
    <citation type="journal article" date="2007" name="Nat. Biotechnol.">
        <title>Genome sequence of the lignocellulose-bioconverting and xylose-fermenting yeast Pichia stipitis.</title>
        <authorList>
            <person name="Jeffries T.W."/>
            <person name="Grigoriev I.V."/>
            <person name="Grimwood J."/>
            <person name="Laplaza J.M."/>
            <person name="Aerts A."/>
            <person name="Salamov A."/>
            <person name="Schmutz J."/>
            <person name="Lindquist E."/>
            <person name="Dehal P."/>
            <person name="Shapiro H."/>
            <person name="Jin Y.S."/>
            <person name="Passoth V."/>
            <person name="Richardson P.M."/>
        </authorList>
    </citation>
    <scope>NUCLEOTIDE SEQUENCE [LARGE SCALE GENOMIC DNA]</scope>
    <source>
        <strain evidence="3">ATCC 58785 / CBS 6054 / NBRC 10063 / NRRL Y-11545</strain>
    </source>
</reference>
<keyword evidence="2" id="KW-0670">Pyruvate</keyword>
<feature type="domain" description="Aminotransferase class I/classII large" evidence="1">
    <location>
        <begin position="49"/>
        <end position="416"/>
    </location>
</feature>
<proteinExistence type="predicted"/>
<accession>A3LUQ7</accession>
<dbReference type="PANTHER" id="PTHR42858">
    <property type="entry name" value="AMINOTRANSFERASE"/>
    <property type="match status" value="1"/>
</dbReference>
<dbReference type="Pfam" id="PF00155">
    <property type="entry name" value="Aminotran_1_2"/>
    <property type="match status" value="1"/>
</dbReference>
<dbReference type="InterPro" id="IPR015421">
    <property type="entry name" value="PyrdxlP-dep_Trfase_major"/>
</dbReference>
<keyword evidence="3" id="KW-1185">Reference proteome</keyword>
<evidence type="ECO:0000313" key="2">
    <source>
        <dbReference type="EMBL" id="ABN67003.2"/>
    </source>
</evidence>
<dbReference type="AlphaFoldDB" id="A3LUQ7"/>
<dbReference type="GO" id="GO:0047536">
    <property type="term" value="F:2-aminoadipate transaminase activity"/>
    <property type="evidence" value="ECO:0007669"/>
    <property type="project" value="EnsemblFungi"/>
</dbReference>